<dbReference type="Proteomes" id="UP000539052">
    <property type="component" value="Unassembled WGS sequence"/>
</dbReference>
<evidence type="ECO:0000313" key="3">
    <source>
        <dbReference type="Proteomes" id="UP000539052"/>
    </source>
</evidence>
<sequence>MGVYVHFTDEQKYRANNVDLVDFLQRRGEKLIPSGRDKRLASDHSITVRGNEWYDHSAESGGYAIDFVRNFYGLTFPEAVTMLLGGEQGEVYRPASQKRQEPKQPFALPTPHSDMRRVYAYLVKTRLIDREVVSYFSKVKLLYESCEKSRDGTKEYHNAVFVGYDENGVPCHAHKRGLYTEGTGFKGNVDSCDPAYSFHHIGTDNRLYVFEAPIDLLSYITLHPKDWQNHSYVALCGVSEYAMLKMLELHPNLNHVVLCLDHDEAGIEASEKYHDLLTEKGVSCDRELSIHKDWNEDIKANHGLPAIPAEEHPQHLIRDEICRELTETAMTVKSNYSANTLSALLVKARSYLHWGQFSEADECLREMCRLSVAAAAREYRQMDHSRDIAAVQERLRDGFKTYENRGHLKTRLDLLESDIMSLRGFERVVTASEKEKLAECYERIAANGLKGTILLEQQRQKQEQRQSLAITMA</sequence>
<feature type="domain" description="DUF3991" evidence="1">
    <location>
        <begin position="120"/>
        <end position="203"/>
    </location>
</feature>
<dbReference type="SUPFAM" id="SSF56731">
    <property type="entry name" value="DNA primase core"/>
    <property type="match status" value="1"/>
</dbReference>
<comment type="caution">
    <text evidence="2">The sequence shown here is derived from an EMBL/GenBank/DDBJ whole genome shotgun (WGS) entry which is preliminary data.</text>
</comment>
<protein>
    <submittedName>
        <fullName evidence="2">DUF3991 domain-containing protein</fullName>
    </submittedName>
</protein>
<dbReference type="Pfam" id="PF13155">
    <property type="entry name" value="Toprim_2"/>
    <property type="match status" value="1"/>
</dbReference>
<organism evidence="2 3">
    <name type="scientific">Lacrimispora defluvii</name>
    <dbReference type="NCBI Taxonomy" id="2719233"/>
    <lineage>
        <taxon>Bacteria</taxon>
        <taxon>Bacillati</taxon>
        <taxon>Bacillota</taxon>
        <taxon>Clostridia</taxon>
        <taxon>Lachnospirales</taxon>
        <taxon>Lachnospiraceae</taxon>
        <taxon>Lacrimispora</taxon>
    </lineage>
</organism>
<gene>
    <name evidence="2" type="ORF">G9470_24195</name>
</gene>
<evidence type="ECO:0000313" key="2">
    <source>
        <dbReference type="EMBL" id="NNJ32864.1"/>
    </source>
</evidence>
<proteinExistence type="predicted"/>
<dbReference type="InterPro" id="IPR025054">
    <property type="entry name" value="DUF3991"/>
</dbReference>
<name>A0ABX1VWN9_9FIRM</name>
<dbReference type="SUPFAM" id="SSF57783">
    <property type="entry name" value="Zinc beta-ribbon"/>
    <property type="match status" value="1"/>
</dbReference>
<dbReference type="EMBL" id="JAAOXG010000071">
    <property type="protein sequence ID" value="NNJ32864.1"/>
    <property type="molecule type" value="Genomic_DNA"/>
</dbReference>
<evidence type="ECO:0000259" key="1">
    <source>
        <dbReference type="Pfam" id="PF13154"/>
    </source>
</evidence>
<dbReference type="Pfam" id="PF13154">
    <property type="entry name" value="DUF3991"/>
    <property type="match status" value="1"/>
</dbReference>
<reference evidence="2 3" key="1">
    <citation type="submission" date="2020-03" db="EMBL/GenBank/DDBJ databases">
        <title>Genome Sequence of industrial isolate, B5A.</title>
        <authorList>
            <person name="Sharma S."/>
            <person name="Patil P.B."/>
            <person name="Korpole S."/>
        </authorList>
    </citation>
    <scope>NUCLEOTIDE SEQUENCE [LARGE SCALE GENOMIC DNA]</scope>
    <source>
        <strain evidence="2 3">PI-S10-B5A</strain>
    </source>
</reference>
<keyword evidence="3" id="KW-1185">Reference proteome</keyword>
<dbReference type="Gene3D" id="3.40.1360.10">
    <property type="match status" value="1"/>
</dbReference>
<accession>A0ABX1VWN9</accession>